<feature type="domain" description="Thiamine pyrophosphate enzyme TPP-binding" evidence="2">
    <location>
        <begin position="89"/>
        <end position="235"/>
    </location>
</feature>
<reference evidence="3" key="1">
    <citation type="journal article" date="2020" name="mSystems">
        <title>Genome- and Community-Level Interaction Insights into Carbon Utilization and Element Cycling Functions of Hydrothermarchaeota in Hydrothermal Sediment.</title>
        <authorList>
            <person name="Zhou Z."/>
            <person name="Liu Y."/>
            <person name="Xu W."/>
            <person name="Pan J."/>
            <person name="Luo Z.H."/>
            <person name="Li M."/>
        </authorList>
    </citation>
    <scope>NUCLEOTIDE SEQUENCE [LARGE SCALE GENOMIC DNA]</scope>
    <source>
        <strain evidence="3">SpSt-132</strain>
    </source>
</reference>
<sequence>MSYKIYEINEDLLDVMPQEIRDLQFKATWGNPKRGVMDLPYSKELIEEHSLCAGCPESMALRYILASLPNPEDTIIVNSTGCTSLVFPHIALHTVHSLFGNQNAVASGIKRVLEWRFPDKVKDVVVLAGDGATVDIGLDCTLQSFFRQEKITTICFDNEVYANTGGQESGLTVKGHVFKMAPKGKQWDKVPMWQIAIDSGCHYVARLTVSSPKRVETVIKKAIYVAREVGPTYVHLYTPCILEIGLNSDDGLDEMRQRDKERFAFFEYMTDAAKEVIERKKEEGLI</sequence>
<organism evidence="3">
    <name type="scientific">Hydrogenobacter sp</name>
    <dbReference type="NCBI Taxonomy" id="2152829"/>
    <lineage>
        <taxon>Bacteria</taxon>
        <taxon>Pseudomonadati</taxon>
        <taxon>Aquificota</taxon>
        <taxon>Aquificia</taxon>
        <taxon>Aquificales</taxon>
        <taxon>Aquificaceae</taxon>
        <taxon>Hydrogenobacter</taxon>
    </lineage>
</organism>
<accession>A0A7C2VGM2</accession>
<dbReference type="SUPFAM" id="SSF52518">
    <property type="entry name" value="Thiamin diphosphate-binding fold (THDP-binding)"/>
    <property type="match status" value="1"/>
</dbReference>
<keyword evidence="1" id="KW-0560">Oxidoreductase</keyword>
<dbReference type="Gene3D" id="3.40.50.970">
    <property type="match status" value="2"/>
</dbReference>
<evidence type="ECO:0000256" key="1">
    <source>
        <dbReference type="ARBA" id="ARBA00023002"/>
    </source>
</evidence>
<dbReference type="GO" id="GO:0030976">
    <property type="term" value="F:thiamine pyrophosphate binding"/>
    <property type="evidence" value="ECO:0007669"/>
    <property type="project" value="InterPro"/>
</dbReference>
<evidence type="ECO:0000259" key="2">
    <source>
        <dbReference type="Pfam" id="PF02775"/>
    </source>
</evidence>
<dbReference type="PANTHER" id="PTHR42897">
    <property type="entry name" value="PYRUVATE SYNTHASE SUBUNIT PORB"/>
    <property type="match status" value="1"/>
</dbReference>
<dbReference type="InterPro" id="IPR051479">
    <property type="entry name" value="PorB-like"/>
</dbReference>
<dbReference type="InterPro" id="IPR011766">
    <property type="entry name" value="TPP_enzyme_TPP-bd"/>
</dbReference>
<name>A0A7C2VGM2_9AQUI</name>
<dbReference type="InterPro" id="IPR029061">
    <property type="entry name" value="THDP-binding"/>
</dbReference>
<comment type="caution">
    <text evidence="3">The sequence shown here is derived from an EMBL/GenBank/DDBJ whole genome shotgun (WGS) entry which is preliminary data.</text>
</comment>
<dbReference type="EMBL" id="DSFP01000024">
    <property type="protein sequence ID" value="HEW45416.1"/>
    <property type="molecule type" value="Genomic_DNA"/>
</dbReference>
<dbReference type="CDD" id="cd02018">
    <property type="entry name" value="TPP_PFOR"/>
    <property type="match status" value="1"/>
</dbReference>
<dbReference type="Pfam" id="PF02775">
    <property type="entry name" value="TPP_enzyme_C"/>
    <property type="match status" value="1"/>
</dbReference>
<dbReference type="GO" id="GO:0016491">
    <property type="term" value="F:oxidoreductase activity"/>
    <property type="evidence" value="ECO:0007669"/>
    <property type="project" value="UniProtKB-KW"/>
</dbReference>
<protein>
    <submittedName>
        <fullName evidence="3">Ferredoxin oxidoreductase</fullName>
    </submittedName>
</protein>
<dbReference type="GO" id="GO:0044281">
    <property type="term" value="P:small molecule metabolic process"/>
    <property type="evidence" value="ECO:0007669"/>
    <property type="project" value="UniProtKB-ARBA"/>
</dbReference>
<evidence type="ECO:0000313" key="3">
    <source>
        <dbReference type="EMBL" id="HEW45416.1"/>
    </source>
</evidence>
<dbReference type="PANTHER" id="PTHR42897:SF2">
    <property type="entry name" value="PYRUVATE SYNTHASE SUBUNIT PORB"/>
    <property type="match status" value="1"/>
</dbReference>
<gene>
    <name evidence="3" type="ORF">ENO47_01915</name>
</gene>
<proteinExistence type="predicted"/>
<dbReference type="AlphaFoldDB" id="A0A7C2VGM2"/>